<dbReference type="OrthoDB" id="6243270at2759"/>
<sequence>MQPPCRRGIRISSGIRAHRIHPHDYDNWGFLDPSSFRSCQALRTRDEMVSLSKASVGEANSPNTPPSVGRCSSHSSLHSAQILLFTSSSHSTSSQFVLVGLGTNGLELAIHYILLTSLGFPFVFARKIDPSERLLLTLLNWARMHSMALDFSVAMRQKRLVLQENENWEINLNADFILYDYLSTSTTDKQ</sequence>
<accession>A0A448XGE4</accession>
<dbReference type="EMBL" id="CAAALY010251622">
    <property type="protein sequence ID" value="VEL36188.1"/>
    <property type="molecule type" value="Genomic_DNA"/>
</dbReference>
<evidence type="ECO:0000256" key="1">
    <source>
        <dbReference type="SAM" id="MobiDB-lite"/>
    </source>
</evidence>
<name>A0A448XGE4_9PLAT</name>
<keyword evidence="3" id="KW-1185">Reference proteome</keyword>
<gene>
    <name evidence="2" type="ORF">PXEA_LOCUS29628</name>
</gene>
<dbReference type="AlphaFoldDB" id="A0A448XGE4"/>
<organism evidence="2 3">
    <name type="scientific">Protopolystoma xenopodis</name>
    <dbReference type="NCBI Taxonomy" id="117903"/>
    <lineage>
        <taxon>Eukaryota</taxon>
        <taxon>Metazoa</taxon>
        <taxon>Spiralia</taxon>
        <taxon>Lophotrochozoa</taxon>
        <taxon>Platyhelminthes</taxon>
        <taxon>Monogenea</taxon>
        <taxon>Polyopisthocotylea</taxon>
        <taxon>Polystomatidea</taxon>
        <taxon>Polystomatidae</taxon>
        <taxon>Protopolystoma</taxon>
    </lineage>
</organism>
<dbReference type="Proteomes" id="UP000784294">
    <property type="component" value="Unassembled WGS sequence"/>
</dbReference>
<reference evidence="2" key="1">
    <citation type="submission" date="2018-11" db="EMBL/GenBank/DDBJ databases">
        <authorList>
            <consortium name="Pathogen Informatics"/>
        </authorList>
    </citation>
    <scope>NUCLEOTIDE SEQUENCE</scope>
</reference>
<evidence type="ECO:0000313" key="2">
    <source>
        <dbReference type="EMBL" id="VEL36188.1"/>
    </source>
</evidence>
<comment type="caution">
    <text evidence="2">The sequence shown here is derived from an EMBL/GenBank/DDBJ whole genome shotgun (WGS) entry which is preliminary data.</text>
</comment>
<proteinExistence type="predicted"/>
<evidence type="ECO:0000313" key="3">
    <source>
        <dbReference type="Proteomes" id="UP000784294"/>
    </source>
</evidence>
<feature type="region of interest" description="Disordered" evidence="1">
    <location>
        <begin position="54"/>
        <end position="73"/>
    </location>
</feature>
<protein>
    <submittedName>
        <fullName evidence="2">Uncharacterized protein</fullName>
    </submittedName>
</protein>